<organism evidence="7 8">
    <name type="scientific">Clostridium mobile</name>
    <dbReference type="NCBI Taxonomy" id="2841512"/>
    <lineage>
        <taxon>Bacteria</taxon>
        <taxon>Bacillati</taxon>
        <taxon>Bacillota</taxon>
        <taxon>Clostridia</taxon>
        <taxon>Eubacteriales</taxon>
        <taxon>Clostridiaceae</taxon>
        <taxon>Clostridium</taxon>
    </lineage>
</organism>
<keyword evidence="3" id="KW-0489">Methyltransferase</keyword>
<evidence type="ECO:0000259" key="6">
    <source>
        <dbReference type="Pfam" id="PF13847"/>
    </source>
</evidence>
<dbReference type="RefSeq" id="WP_216440255.1">
    <property type="nucleotide sequence ID" value="NZ_JAHLQF010000003.1"/>
</dbReference>
<proteinExistence type="predicted"/>
<comment type="pathway">
    <text evidence="1">Cofactor biosynthesis; adenosylcobalamin biosynthesis.</text>
</comment>
<feature type="domain" description="Methyltransferase" evidence="6">
    <location>
        <begin position="58"/>
        <end position="161"/>
    </location>
</feature>
<keyword evidence="8" id="KW-1185">Reference proteome</keyword>
<evidence type="ECO:0000256" key="3">
    <source>
        <dbReference type="ARBA" id="ARBA00022603"/>
    </source>
</evidence>
<dbReference type="InterPro" id="IPR025714">
    <property type="entry name" value="Methyltranfer_dom"/>
</dbReference>
<accession>A0ABS6EK49</accession>
<keyword evidence="5" id="KW-0949">S-adenosyl-L-methionine</keyword>
<evidence type="ECO:0000313" key="8">
    <source>
        <dbReference type="Proteomes" id="UP000726170"/>
    </source>
</evidence>
<dbReference type="Proteomes" id="UP000726170">
    <property type="component" value="Unassembled WGS sequence"/>
</dbReference>
<dbReference type="InterPro" id="IPR020596">
    <property type="entry name" value="rRNA_Ade_Mease_Trfase_CS"/>
</dbReference>
<dbReference type="Pfam" id="PF13847">
    <property type="entry name" value="Methyltransf_31"/>
    <property type="match status" value="1"/>
</dbReference>
<evidence type="ECO:0000256" key="1">
    <source>
        <dbReference type="ARBA" id="ARBA00004953"/>
    </source>
</evidence>
<dbReference type="InterPro" id="IPR014008">
    <property type="entry name" value="Cbl_synth_MTase_CbiT"/>
</dbReference>
<evidence type="ECO:0000313" key="7">
    <source>
        <dbReference type="EMBL" id="MBU5485598.1"/>
    </source>
</evidence>
<reference evidence="7 8" key="1">
    <citation type="submission" date="2021-06" db="EMBL/GenBank/DDBJ databases">
        <authorList>
            <person name="Sun Q."/>
            <person name="Li D."/>
        </authorList>
    </citation>
    <scope>NUCLEOTIDE SEQUENCE [LARGE SCALE GENOMIC DNA]</scope>
    <source>
        <strain evidence="7 8">MSJ-11</strain>
    </source>
</reference>
<sequence length="212" mass="23436">MKNKEFSSLCVLLLENEEVSLEEEKLSFISDEDFIRGNCPMTKEEIRILSVAKMNLYKNSRVLDVGAGTGSISIQAAKICSEGEVVALEKDSDALEVIYINKEKFQTDNLIVIEGEALTAKVEGKFNSIFIGGSGGNLSDLIKKYCEMLMDGGKIVLNFITINNLYIAMDTLMELGYKVKCTQVSVSKTKGQTYMLMANNPIFIIEGEKNNG</sequence>
<gene>
    <name evidence="7" type="primary">cbiT</name>
    <name evidence="7" type="ORF">KQI86_14860</name>
</gene>
<dbReference type="EMBL" id="JAHLQF010000003">
    <property type="protein sequence ID" value="MBU5485598.1"/>
    <property type="molecule type" value="Genomic_DNA"/>
</dbReference>
<keyword evidence="2" id="KW-0169">Cobalamin biosynthesis</keyword>
<dbReference type="CDD" id="cd02440">
    <property type="entry name" value="AdoMet_MTases"/>
    <property type="match status" value="1"/>
</dbReference>
<dbReference type="InterPro" id="IPR050714">
    <property type="entry name" value="Cobalamin_biosynth_MTase"/>
</dbReference>
<comment type="caution">
    <text evidence="7">The sequence shown here is derived from an EMBL/GenBank/DDBJ whole genome shotgun (WGS) entry which is preliminary data.</text>
</comment>
<evidence type="ECO:0000256" key="2">
    <source>
        <dbReference type="ARBA" id="ARBA00022573"/>
    </source>
</evidence>
<dbReference type="PANTHER" id="PTHR43182:SF1">
    <property type="entry name" value="COBALT-PRECORRIN-7 C(5)-METHYLTRANSFERASE"/>
    <property type="match status" value="1"/>
</dbReference>
<evidence type="ECO:0000256" key="4">
    <source>
        <dbReference type="ARBA" id="ARBA00022679"/>
    </source>
</evidence>
<dbReference type="PROSITE" id="PS01131">
    <property type="entry name" value="RRNA_A_DIMETH"/>
    <property type="match status" value="1"/>
</dbReference>
<protein>
    <submittedName>
        <fullName evidence="7">Precorrin-6Y C5,15-methyltransferase (Decarboxylating) subunit CbiT</fullName>
    </submittedName>
</protein>
<dbReference type="PANTHER" id="PTHR43182">
    <property type="entry name" value="COBALT-PRECORRIN-6B C(15)-METHYLTRANSFERASE (DECARBOXYLATING)"/>
    <property type="match status" value="1"/>
</dbReference>
<keyword evidence="4" id="KW-0808">Transferase</keyword>
<name>A0ABS6EK49_9CLOT</name>
<evidence type="ECO:0000256" key="5">
    <source>
        <dbReference type="ARBA" id="ARBA00022691"/>
    </source>
</evidence>
<dbReference type="NCBIfam" id="TIGR02469">
    <property type="entry name" value="CbiT"/>
    <property type="match status" value="1"/>
</dbReference>